<organism evidence="7 8">
    <name type="scientific">Tetrahymena thermophila (strain SB210)</name>
    <dbReference type="NCBI Taxonomy" id="312017"/>
    <lineage>
        <taxon>Eukaryota</taxon>
        <taxon>Sar</taxon>
        <taxon>Alveolata</taxon>
        <taxon>Ciliophora</taxon>
        <taxon>Intramacronucleata</taxon>
        <taxon>Oligohymenophorea</taxon>
        <taxon>Hymenostomatida</taxon>
        <taxon>Tetrahymenina</taxon>
        <taxon>Tetrahymenidae</taxon>
        <taxon>Tetrahymena</taxon>
    </lineage>
</organism>
<reference evidence="8" key="1">
    <citation type="journal article" date="2006" name="PLoS Biol.">
        <title>Macronuclear genome sequence of the ciliate Tetrahymena thermophila, a model eukaryote.</title>
        <authorList>
            <person name="Eisen J.A."/>
            <person name="Coyne R.S."/>
            <person name="Wu M."/>
            <person name="Wu D."/>
            <person name="Thiagarajan M."/>
            <person name="Wortman J.R."/>
            <person name="Badger J.H."/>
            <person name="Ren Q."/>
            <person name="Amedeo P."/>
            <person name="Jones K.M."/>
            <person name="Tallon L.J."/>
            <person name="Delcher A.L."/>
            <person name="Salzberg S.L."/>
            <person name="Silva J.C."/>
            <person name="Haas B.J."/>
            <person name="Majoros W.H."/>
            <person name="Farzad M."/>
            <person name="Carlton J.M."/>
            <person name="Smith R.K. Jr."/>
            <person name="Garg J."/>
            <person name="Pearlman R.E."/>
            <person name="Karrer K.M."/>
            <person name="Sun L."/>
            <person name="Manning G."/>
            <person name="Elde N.C."/>
            <person name="Turkewitz A.P."/>
            <person name="Asai D.J."/>
            <person name="Wilkes D.E."/>
            <person name="Wang Y."/>
            <person name="Cai H."/>
            <person name="Collins K."/>
            <person name="Stewart B.A."/>
            <person name="Lee S.R."/>
            <person name="Wilamowska K."/>
            <person name="Weinberg Z."/>
            <person name="Ruzzo W.L."/>
            <person name="Wloga D."/>
            <person name="Gaertig J."/>
            <person name="Frankel J."/>
            <person name="Tsao C.-C."/>
            <person name="Gorovsky M.A."/>
            <person name="Keeling P.J."/>
            <person name="Waller R.F."/>
            <person name="Patron N.J."/>
            <person name="Cherry J.M."/>
            <person name="Stover N.A."/>
            <person name="Krieger C.J."/>
            <person name="del Toro C."/>
            <person name="Ryder H.F."/>
            <person name="Williamson S.C."/>
            <person name="Barbeau R.A."/>
            <person name="Hamilton E.P."/>
            <person name="Orias E."/>
        </authorList>
    </citation>
    <scope>NUCLEOTIDE SEQUENCE [LARGE SCALE GENOMIC DNA]</scope>
    <source>
        <strain evidence="8">SB210</strain>
    </source>
</reference>
<evidence type="ECO:0000256" key="5">
    <source>
        <dbReference type="ARBA" id="ARBA00022840"/>
    </source>
</evidence>
<keyword evidence="5" id="KW-0067">ATP-binding</keyword>
<keyword evidence="2" id="KW-0808">Transferase</keyword>
<keyword evidence="1" id="KW-0723">Serine/threonine-protein kinase</keyword>
<evidence type="ECO:0000256" key="4">
    <source>
        <dbReference type="ARBA" id="ARBA00022777"/>
    </source>
</evidence>
<accession>Q22M24</accession>
<dbReference type="PANTHER" id="PTHR24345">
    <property type="entry name" value="SERINE/THREONINE-PROTEIN KINASE PLK"/>
    <property type="match status" value="1"/>
</dbReference>
<feature type="domain" description="Protein kinase" evidence="6">
    <location>
        <begin position="27"/>
        <end position="283"/>
    </location>
</feature>
<evidence type="ECO:0000256" key="3">
    <source>
        <dbReference type="ARBA" id="ARBA00022741"/>
    </source>
</evidence>
<proteinExistence type="predicted"/>
<dbReference type="EMBL" id="GG662720">
    <property type="protein sequence ID" value="EAR86460.2"/>
    <property type="molecule type" value="Genomic_DNA"/>
</dbReference>
<dbReference type="AlphaFoldDB" id="Q22M24"/>
<evidence type="ECO:0000256" key="2">
    <source>
        <dbReference type="ARBA" id="ARBA00022679"/>
    </source>
</evidence>
<dbReference type="GO" id="GO:0005634">
    <property type="term" value="C:nucleus"/>
    <property type="evidence" value="ECO:0007669"/>
    <property type="project" value="TreeGrafter"/>
</dbReference>
<keyword evidence="8" id="KW-1185">Reference proteome</keyword>
<keyword evidence="4 7" id="KW-0418">Kinase</keyword>
<dbReference type="InParanoid" id="Q22M24"/>
<dbReference type="CDD" id="cd00180">
    <property type="entry name" value="PKc"/>
    <property type="match status" value="1"/>
</dbReference>
<dbReference type="InterPro" id="IPR011009">
    <property type="entry name" value="Kinase-like_dom_sf"/>
</dbReference>
<name>Q22M24_TETTS</name>
<sequence>MSQFEDKQLQIVQNIAKILCEEKKNYVITNLNAGSGSFGKCIFVEDRQDANKIKKYAIKAQIVIDPHLQIIDNEKLQSCQDEAKILREIKHKNVVKVYEDYQIKNYHFIEMEQCDSSLQKWVESQQGTFIPQKQFIHFANQLLDGVEYIHNLNYVLRDLSLGNILICQDGTLKLCDFGLAKKFKPEIEEQMLLTKCLKGAAFYYPPEILNSKNELLYSQKGDIWAIGVRLQMIGGIDFSQSYLITRKVNTAPKVDDECNKLIQFILNEDKDKRPSIPIIRQFIYQNLILSNQQIENIKQGEIDYIERYKQIEFDYENVLQIENDCIKSLLEYPQNAVNLIKLGEIYLNYYKDLQKSELFFKSLGNKQIANLMLKYNQLRKFQQQLFSLLFNSKSLQILIEIRTSNAVLLKMYQIYQKRCQNICLSKFIVQ</sequence>
<dbReference type="Proteomes" id="UP000009168">
    <property type="component" value="Unassembled WGS sequence"/>
</dbReference>
<dbReference type="SUPFAM" id="SSF56112">
    <property type="entry name" value="Protein kinase-like (PK-like)"/>
    <property type="match status" value="1"/>
</dbReference>
<dbReference type="RefSeq" id="XP_977196.2">
    <property type="nucleotide sequence ID" value="XM_972103.2"/>
</dbReference>
<dbReference type="InterPro" id="IPR000719">
    <property type="entry name" value="Prot_kinase_dom"/>
</dbReference>
<dbReference type="Gene3D" id="1.10.510.10">
    <property type="entry name" value="Transferase(Phosphotransferase) domain 1"/>
    <property type="match status" value="1"/>
</dbReference>
<evidence type="ECO:0000313" key="7">
    <source>
        <dbReference type="EMBL" id="EAR86460.2"/>
    </source>
</evidence>
<keyword evidence="3" id="KW-0547">Nucleotide-binding</keyword>
<dbReference type="GO" id="GO:0005524">
    <property type="term" value="F:ATP binding"/>
    <property type="evidence" value="ECO:0007669"/>
    <property type="project" value="UniProtKB-KW"/>
</dbReference>
<dbReference type="Pfam" id="PF00069">
    <property type="entry name" value="Pkinase"/>
    <property type="match status" value="1"/>
</dbReference>
<dbReference type="GeneID" id="7841409"/>
<gene>
    <name evidence="7" type="ORF">TTHERM_00038950</name>
</gene>
<dbReference type="eggNOG" id="KOG0575">
    <property type="taxonomic scope" value="Eukaryota"/>
</dbReference>
<dbReference type="GO" id="GO:0004674">
    <property type="term" value="F:protein serine/threonine kinase activity"/>
    <property type="evidence" value="ECO:0007669"/>
    <property type="project" value="UniProtKB-KW"/>
</dbReference>
<evidence type="ECO:0000313" key="8">
    <source>
        <dbReference type="Proteomes" id="UP000009168"/>
    </source>
</evidence>
<evidence type="ECO:0000256" key="1">
    <source>
        <dbReference type="ARBA" id="ARBA00022527"/>
    </source>
</evidence>
<dbReference type="KEGG" id="tet:TTHERM_00038950"/>
<dbReference type="PROSITE" id="PS50011">
    <property type="entry name" value="PROTEIN_KINASE_DOM"/>
    <property type="match status" value="1"/>
</dbReference>
<dbReference type="OrthoDB" id="293068at2759"/>
<evidence type="ECO:0000259" key="6">
    <source>
        <dbReference type="PROSITE" id="PS50011"/>
    </source>
</evidence>
<protein>
    <submittedName>
        <fullName evidence="7">Kinase domain protein</fullName>
    </submittedName>
</protein>
<dbReference type="PANTHER" id="PTHR24345:SF0">
    <property type="entry name" value="CELL CYCLE SERINE_THREONINE-PROTEIN KINASE CDC5_MSD2"/>
    <property type="match status" value="1"/>
</dbReference>
<dbReference type="HOGENOM" id="CLU_1021122_0_0_1"/>